<comment type="function">
    <text evidence="2">Required for morphogenesis under gluconeogenic growth conditions.</text>
</comment>
<accession>A0A1V4SJ07</accession>
<dbReference type="NCBIfam" id="TIGR01826">
    <property type="entry name" value="CofD_related"/>
    <property type="match status" value="1"/>
</dbReference>
<dbReference type="EMBL" id="MZGX01000013">
    <property type="protein sequence ID" value="OPX43882.1"/>
    <property type="molecule type" value="Genomic_DNA"/>
</dbReference>
<dbReference type="HAMAP" id="MF_00973">
    <property type="entry name" value="Gluconeogen_factor"/>
    <property type="match status" value="1"/>
</dbReference>
<dbReference type="OrthoDB" id="9783842at2"/>
<dbReference type="GO" id="GO:0043743">
    <property type="term" value="F:LPPG:FO 2-phospho-L-lactate transferase activity"/>
    <property type="evidence" value="ECO:0007669"/>
    <property type="project" value="InterPro"/>
</dbReference>
<dbReference type="STRING" id="48256.CLHUN_21230"/>
<organism evidence="4 5">
    <name type="scientific">Ruminiclostridium hungatei</name>
    <name type="common">Clostridium hungatei</name>
    <dbReference type="NCBI Taxonomy" id="48256"/>
    <lineage>
        <taxon>Bacteria</taxon>
        <taxon>Bacillati</taxon>
        <taxon>Bacillota</taxon>
        <taxon>Clostridia</taxon>
        <taxon>Eubacteriales</taxon>
        <taxon>Oscillospiraceae</taxon>
        <taxon>Ruminiclostridium</taxon>
    </lineage>
</organism>
<dbReference type="Gene3D" id="3.40.50.10680">
    <property type="entry name" value="CofD-like domains"/>
    <property type="match status" value="1"/>
</dbReference>
<dbReference type="CDD" id="cd07187">
    <property type="entry name" value="YvcK_like"/>
    <property type="match status" value="1"/>
</dbReference>
<sequence>MRASDLWIPGMGIRRWSLLLVAGLTLICTGIVLTLKYYGNGILFIVSMLLLACLGVITVIGSLRALINAILKDFNYRNINTALNSEGLSNLLHEKRILVKGPKIVAIGGGTGLSTMLRGLKQYTSNLTALVTVADDGGGSGVLREDLGMLPPGDIRNCILALADTEPIMQKLLQYRFQDGMLKGQSFGNLFLAAMDGISESFEEAVKKMSDVLAVTGTVLPITLEDVRLCAEMEGGETILGEHNIGHRNRENKTRINRVFLNQTKVKPLEEAIAAIMEADIVVLGPGSLYTSILPNLLVEGVCDALAGTKAIIVYVCNVMTQPCETEGYTLGDHITAIEKHSRKGIIDFCIANTAPIPGELEERYRLDGAELVRVDAPEVEKLGIEIITGDFKAINNNYVRHDSNKLAKKIMELVSDLVLSKDKERILDYYYSRDRINKMG</sequence>
<keyword evidence="3" id="KW-0812">Transmembrane</keyword>
<protein>
    <recommendedName>
        <fullName evidence="2">Putative gluconeogenesis factor</fullName>
    </recommendedName>
</protein>
<name>A0A1V4SJ07_RUMHU</name>
<dbReference type="InterPro" id="IPR002882">
    <property type="entry name" value="CofD"/>
</dbReference>
<feature type="transmembrane region" description="Helical" evidence="3">
    <location>
        <begin position="41"/>
        <end position="67"/>
    </location>
</feature>
<dbReference type="RefSeq" id="WP_080064562.1">
    <property type="nucleotide sequence ID" value="NZ_MZGX01000013.1"/>
</dbReference>
<feature type="transmembrane region" description="Helical" evidence="3">
    <location>
        <begin position="16"/>
        <end position="35"/>
    </location>
</feature>
<evidence type="ECO:0000313" key="4">
    <source>
        <dbReference type="EMBL" id="OPX43882.1"/>
    </source>
</evidence>
<evidence type="ECO:0000256" key="2">
    <source>
        <dbReference type="HAMAP-Rule" id="MF_00973"/>
    </source>
</evidence>
<dbReference type="PANTHER" id="PTHR30135">
    <property type="entry name" value="UNCHARACTERIZED PROTEIN YVCK-RELATED"/>
    <property type="match status" value="1"/>
</dbReference>
<evidence type="ECO:0000256" key="1">
    <source>
        <dbReference type="ARBA" id="ARBA00022490"/>
    </source>
</evidence>
<keyword evidence="3" id="KW-0472">Membrane</keyword>
<dbReference type="GO" id="GO:0008360">
    <property type="term" value="P:regulation of cell shape"/>
    <property type="evidence" value="ECO:0007669"/>
    <property type="project" value="UniProtKB-UniRule"/>
</dbReference>
<keyword evidence="3" id="KW-1133">Transmembrane helix</keyword>
<comment type="similarity">
    <text evidence="2">Belongs to the gluconeogenesis factor family.</text>
</comment>
<keyword evidence="1 2" id="KW-0963">Cytoplasm</keyword>
<evidence type="ECO:0000313" key="5">
    <source>
        <dbReference type="Proteomes" id="UP000191554"/>
    </source>
</evidence>
<gene>
    <name evidence="4" type="ORF">CLHUN_21230</name>
</gene>
<dbReference type="GO" id="GO:0005737">
    <property type="term" value="C:cytoplasm"/>
    <property type="evidence" value="ECO:0007669"/>
    <property type="project" value="UniProtKB-SubCell"/>
</dbReference>
<dbReference type="AlphaFoldDB" id="A0A1V4SJ07"/>
<dbReference type="PANTHER" id="PTHR30135:SF3">
    <property type="entry name" value="GLUCONEOGENESIS FACTOR-RELATED"/>
    <property type="match status" value="1"/>
</dbReference>
<reference evidence="4 5" key="1">
    <citation type="submission" date="2017-03" db="EMBL/GenBank/DDBJ databases">
        <title>Genome sequence of Clostridium hungatei DSM 14427.</title>
        <authorList>
            <person name="Poehlein A."/>
            <person name="Daniel R."/>
        </authorList>
    </citation>
    <scope>NUCLEOTIDE SEQUENCE [LARGE SCALE GENOMIC DNA]</scope>
    <source>
        <strain evidence="4 5">DSM 14427</strain>
    </source>
</reference>
<evidence type="ECO:0000256" key="3">
    <source>
        <dbReference type="SAM" id="Phobius"/>
    </source>
</evidence>
<dbReference type="Proteomes" id="UP000191554">
    <property type="component" value="Unassembled WGS sequence"/>
</dbReference>
<comment type="caution">
    <text evidence="4">The sequence shown here is derived from an EMBL/GenBank/DDBJ whole genome shotgun (WGS) entry which is preliminary data.</text>
</comment>
<dbReference type="Pfam" id="PF01933">
    <property type="entry name" value="CofD"/>
    <property type="match status" value="1"/>
</dbReference>
<dbReference type="InterPro" id="IPR010119">
    <property type="entry name" value="Gluconeogen_factor"/>
</dbReference>
<dbReference type="InterPro" id="IPR038136">
    <property type="entry name" value="CofD-like_dom_sf"/>
</dbReference>
<proteinExistence type="inferred from homology"/>
<dbReference type="SUPFAM" id="SSF142338">
    <property type="entry name" value="CofD-like"/>
    <property type="match status" value="1"/>
</dbReference>
<comment type="subcellular location">
    <subcellularLocation>
        <location evidence="2">Cytoplasm</location>
    </subcellularLocation>
</comment>
<keyword evidence="5" id="KW-1185">Reference proteome</keyword>